<name>A0A8I1AGM4_ACIBZ</name>
<gene>
    <name evidence="1" type="ORF">I9054_011100</name>
</gene>
<dbReference type="Pfam" id="PF05257">
    <property type="entry name" value="CHAP"/>
    <property type="match status" value="1"/>
</dbReference>
<dbReference type="InterPro" id="IPR057700">
    <property type="entry name" value="DUF7940"/>
</dbReference>
<dbReference type="NCBIfam" id="TIGR02594">
    <property type="entry name" value="TIGR02594 family protein"/>
    <property type="match status" value="1"/>
</dbReference>
<sequence length="263" mass="29643">MKLIDNWKQAWKLKSVQVGAISAIFFALSLFSEHFLMIWNLIPQEVKNSIPENWKEYVGAFVGVAMILARLKKQPELHEPQLNLTGVNTLISAAVSTTNDLAWMIEAKKHLGLKENTSKTAHNPTFLKWLKSLGAWWQEDETPWCGTFVAWCLKTAGVAYPKHWYRALDYVNYGTKLLKPAYGCVAIKTRSGGGHVCFVAGRDSKTGKLVCIGGNQSNMVCYALYNESDFQEFRWYGKTNRPAESRYKLPVLSGITSTKVNEA</sequence>
<accession>A0A8I1AGM4</accession>
<dbReference type="EMBL" id="CP092085">
    <property type="protein sequence ID" value="UUN95933.1"/>
    <property type="molecule type" value="Genomic_DNA"/>
</dbReference>
<organism evidence="1 2">
    <name type="scientific">Acinetobacter bereziniae</name>
    <name type="common">Acinetobacter genomosp. 10</name>
    <dbReference type="NCBI Taxonomy" id="106648"/>
    <lineage>
        <taxon>Bacteria</taxon>
        <taxon>Pseudomonadati</taxon>
        <taxon>Pseudomonadota</taxon>
        <taxon>Gammaproteobacteria</taxon>
        <taxon>Moraxellales</taxon>
        <taxon>Moraxellaceae</taxon>
        <taxon>Acinetobacter</taxon>
    </lineage>
</organism>
<dbReference type="AlphaFoldDB" id="A0A8I1AGM4"/>
<protein>
    <submittedName>
        <fullName evidence="1">TIGR02594 family protein</fullName>
    </submittedName>
</protein>
<dbReference type="InterPro" id="IPR013423">
    <property type="entry name" value="CHP02594"/>
</dbReference>
<evidence type="ECO:0000313" key="1">
    <source>
        <dbReference type="EMBL" id="UUN95933.1"/>
    </source>
</evidence>
<dbReference type="InterPro" id="IPR007921">
    <property type="entry name" value="CHAP_dom"/>
</dbReference>
<dbReference type="Pfam" id="PF25612">
    <property type="entry name" value="DUF7940"/>
    <property type="match status" value="1"/>
</dbReference>
<proteinExistence type="predicted"/>
<dbReference type="Proteomes" id="UP000644140">
    <property type="component" value="Chromosome"/>
</dbReference>
<reference evidence="1" key="1">
    <citation type="submission" date="2022-02" db="EMBL/GenBank/DDBJ databases">
        <title>Characterization of Tn125 harboring carbapenem-resistant Acinetobacter bereziniae clinical isolates.</title>
        <authorList>
            <person name="Wong N.-K."/>
            <person name="Pan Q."/>
        </authorList>
    </citation>
    <scope>NUCLEOTIDE SEQUENCE</scope>
    <source>
        <strain evidence="1">GD03393</strain>
    </source>
</reference>
<evidence type="ECO:0000313" key="2">
    <source>
        <dbReference type="Proteomes" id="UP000644140"/>
    </source>
</evidence>
<dbReference type="RefSeq" id="WP_198114829.1">
    <property type="nucleotide sequence ID" value="NZ_CP066121.1"/>
</dbReference>